<dbReference type="STRING" id="888741.HMPREF9098_1839"/>
<dbReference type="HOGENOM" id="CLU_3311142_0_0_4"/>
<sequence length="39" mass="4666">MDLLFLVFYFNVNQCFICSLLYVAKIIQFSLAAYFVLFF</sequence>
<dbReference type="EMBL" id="AEWV01000036">
    <property type="protein sequence ID" value="EGC16752.1"/>
    <property type="molecule type" value="Genomic_DNA"/>
</dbReference>
<protein>
    <submittedName>
        <fullName evidence="2">Uncharacterized protein</fullName>
    </submittedName>
</protein>
<accession>F0F154</accession>
<feature type="transmembrane region" description="Helical" evidence="1">
    <location>
        <begin position="20"/>
        <end position="38"/>
    </location>
</feature>
<organism evidence="2 3">
    <name type="scientific">Kingella denitrificans ATCC 33394</name>
    <dbReference type="NCBI Taxonomy" id="888741"/>
    <lineage>
        <taxon>Bacteria</taxon>
        <taxon>Pseudomonadati</taxon>
        <taxon>Pseudomonadota</taxon>
        <taxon>Betaproteobacteria</taxon>
        <taxon>Neisseriales</taxon>
        <taxon>Neisseriaceae</taxon>
        <taxon>Kingella</taxon>
    </lineage>
</organism>
<reference evidence="2 3" key="1">
    <citation type="submission" date="2011-01" db="EMBL/GenBank/DDBJ databases">
        <authorList>
            <person name="Muzny D."/>
            <person name="Qin X."/>
            <person name="Deng J."/>
            <person name="Jiang H."/>
            <person name="Liu Y."/>
            <person name="Qu J."/>
            <person name="Song X.-Z."/>
            <person name="Zhang L."/>
            <person name="Thornton R."/>
            <person name="Coyle M."/>
            <person name="Francisco L."/>
            <person name="Jackson L."/>
            <person name="Javaid M."/>
            <person name="Korchina V."/>
            <person name="Kovar C."/>
            <person name="Mata R."/>
            <person name="Mathew T."/>
            <person name="Ngo R."/>
            <person name="Nguyen L."/>
            <person name="Nguyen N."/>
            <person name="Okwuonu G."/>
            <person name="Ongeri F."/>
            <person name="Pham C."/>
            <person name="Simmons D."/>
            <person name="Wilczek-Boney K."/>
            <person name="Hale W."/>
            <person name="Jakkamsetti A."/>
            <person name="Pham P."/>
            <person name="Ruth R."/>
            <person name="San Lucas F."/>
            <person name="Warren J."/>
            <person name="Zhang J."/>
            <person name="Zhao Z."/>
            <person name="Zhou C."/>
            <person name="Zhu D."/>
            <person name="Lee S."/>
            <person name="Bess C."/>
            <person name="Blankenburg K."/>
            <person name="Forbes L."/>
            <person name="Fu Q."/>
            <person name="Gubbala S."/>
            <person name="Hirani K."/>
            <person name="Jayaseelan J.C."/>
            <person name="Lara F."/>
            <person name="Munidasa M."/>
            <person name="Palculict T."/>
            <person name="Patil S."/>
            <person name="Pu L.-L."/>
            <person name="Saada N."/>
            <person name="Tang L."/>
            <person name="Weissenberger G."/>
            <person name="Zhu Y."/>
            <person name="Hemphill L."/>
            <person name="Shang Y."/>
            <person name="Youmans B."/>
            <person name="Ayvaz T."/>
            <person name="Ross M."/>
            <person name="Santibanez J."/>
            <person name="Aqrawi P."/>
            <person name="Gross S."/>
            <person name="Joshi V."/>
            <person name="Fowler G."/>
            <person name="Nazareth L."/>
            <person name="Reid J."/>
            <person name="Worley K."/>
            <person name="Petrosino J."/>
            <person name="Highlander S."/>
            <person name="Gibbs R."/>
        </authorList>
    </citation>
    <scope>NUCLEOTIDE SEQUENCE [LARGE SCALE GENOMIC DNA]</scope>
    <source>
        <strain evidence="2 3">ATCC 33394</strain>
    </source>
</reference>
<gene>
    <name evidence="2" type="ORF">HMPREF9098_1839</name>
</gene>
<keyword evidence="1" id="KW-1133">Transmembrane helix</keyword>
<name>F0F154_9NEIS</name>
<keyword evidence="3" id="KW-1185">Reference proteome</keyword>
<evidence type="ECO:0000313" key="2">
    <source>
        <dbReference type="EMBL" id="EGC16752.1"/>
    </source>
</evidence>
<dbReference type="Proteomes" id="UP000004088">
    <property type="component" value="Unassembled WGS sequence"/>
</dbReference>
<proteinExistence type="predicted"/>
<keyword evidence="1" id="KW-0812">Transmembrane</keyword>
<keyword evidence="1" id="KW-0472">Membrane</keyword>
<dbReference type="AlphaFoldDB" id="F0F154"/>
<evidence type="ECO:0000313" key="3">
    <source>
        <dbReference type="Proteomes" id="UP000004088"/>
    </source>
</evidence>
<comment type="caution">
    <text evidence="2">The sequence shown here is derived from an EMBL/GenBank/DDBJ whole genome shotgun (WGS) entry which is preliminary data.</text>
</comment>
<evidence type="ECO:0000256" key="1">
    <source>
        <dbReference type="SAM" id="Phobius"/>
    </source>
</evidence>